<dbReference type="Pfam" id="PF08241">
    <property type="entry name" value="Methyltransf_11"/>
    <property type="match status" value="1"/>
</dbReference>
<dbReference type="PANTHER" id="PTHR43591:SF24">
    <property type="entry name" value="2-METHOXY-6-POLYPRENYL-1,4-BENZOQUINOL METHYLASE, MITOCHONDRIAL"/>
    <property type="match status" value="1"/>
</dbReference>
<proteinExistence type="predicted"/>
<dbReference type="GO" id="GO:0032259">
    <property type="term" value="P:methylation"/>
    <property type="evidence" value="ECO:0007669"/>
    <property type="project" value="UniProtKB-KW"/>
</dbReference>
<dbReference type="Proteomes" id="UP000318380">
    <property type="component" value="Unassembled WGS sequence"/>
</dbReference>
<sequence length="197" mass="20668">MGDFADKLLRKGFARPEGHLGRVGGWLMARGNGPTEKHVVELAGLQAKEHVVVIGPGPGVGLRAAAKYAGVVVGVDPSETMLTAAAHRGADLVETGKVQLVQGDAADTHQPDNAVSVVLSVNNVQLWPDRAAGFAEIHRILKPGGRFVVSVHHKWAPSDLQSAATQAGFEDLATTTWEPPTRSAGTALILTGRKPLT</sequence>
<dbReference type="Gene3D" id="3.40.50.150">
    <property type="entry name" value="Vaccinia Virus protein VP39"/>
    <property type="match status" value="1"/>
</dbReference>
<keyword evidence="2" id="KW-0489">Methyltransferase</keyword>
<gene>
    <name evidence="2" type="ORF">FB561_2317</name>
</gene>
<name>A0A561BQS7_9ACTN</name>
<evidence type="ECO:0000313" key="2">
    <source>
        <dbReference type="EMBL" id="TWD81211.1"/>
    </source>
</evidence>
<comment type="caution">
    <text evidence="2">The sequence shown here is derived from an EMBL/GenBank/DDBJ whole genome shotgun (WGS) entry which is preliminary data.</text>
</comment>
<keyword evidence="3" id="KW-1185">Reference proteome</keyword>
<accession>A0A561BQS7</accession>
<feature type="domain" description="Methyltransferase type 11" evidence="1">
    <location>
        <begin position="54"/>
        <end position="149"/>
    </location>
</feature>
<dbReference type="EMBL" id="VIVK01000001">
    <property type="protein sequence ID" value="TWD81211.1"/>
    <property type="molecule type" value="Genomic_DNA"/>
</dbReference>
<dbReference type="InterPro" id="IPR013216">
    <property type="entry name" value="Methyltransf_11"/>
</dbReference>
<reference evidence="2 3" key="1">
    <citation type="submission" date="2019-06" db="EMBL/GenBank/DDBJ databases">
        <title>Sequencing the genomes of 1000 actinobacteria strains.</title>
        <authorList>
            <person name="Klenk H.-P."/>
        </authorList>
    </citation>
    <scope>NUCLEOTIDE SEQUENCE [LARGE SCALE GENOMIC DNA]</scope>
    <source>
        <strain evidence="2 3">DSM 24683</strain>
    </source>
</reference>
<dbReference type="OrthoDB" id="9805171at2"/>
<dbReference type="InterPro" id="IPR029063">
    <property type="entry name" value="SAM-dependent_MTases_sf"/>
</dbReference>
<dbReference type="RefSeq" id="WP_145805868.1">
    <property type="nucleotide sequence ID" value="NZ_VIVK01000001.1"/>
</dbReference>
<dbReference type="SUPFAM" id="SSF53335">
    <property type="entry name" value="S-adenosyl-L-methionine-dependent methyltransferases"/>
    <property type="match status" value="1"/>
</dbReference>
<dbReference type="CDD" id="cd02440">
    <property type="entry name" value="AdoMet_MTases"/>
    <property type="match status" value="1"/>
</dbReference>
<dbReference type="AlphaFoldDB" id="A0A561BQS7"/>
<organism evidence="2 3">
    <name type="scientific">Kribbella amoyensis</name>
    <dbReference type="NCBI Taxonomy" id="996641"/>
    <lineage>
        <taxon>Bacteria</taxon>
        <taxon>Bacillati</taxon>
        <taxon>Actinomycetota</taxon>
        <taxon>Actinomycetes</taxon>
        <taxon>Propionibacteriales</taxon>
        <taxon>Kribbellaceae</taxon>
        <taxon>Kribbella</taxon>
    </lineage>
</organism>
<dbReference type="GO" id="GO:0008757">
    <property type="term" value="F:S-adenosylmethionine-dependent methyltransferase activity"/>
    <property type="evidence" value="ECO:0007669"/>
    <property type="project" value="InterPro"/>
</dbReference>
<protein>
    <submittedName>
        <fullName evidence="2">Methyltransferase family protein</fullName>
    </submittedName>
</protein>
<dbReference type="PANTHER" id="PTHR43591">
    <property type="entry name" value="METHYLTRANSFERASE"/>
    <property type="match status" value="1"/>
</dbReference>
<evidence type="ECO:0000313" key="3">
    <source>
        <dbReference type="Proteomes" id="UP000318380"/>
    </source>
</evidence>
<evidence type="ECO:0000259" key="1">
    <source>
        <dbReference type="Pfam" id="PF08241"/>
    </source>
</evidence>
<keyword evidence="2" id="KW-0808">Transferase</keyword>